<accession>A0A8D8ZUS8</accession>
<name>A0A8D8ZUS8_9HEMI</name>
<protein>
    <submittedName>
        <fullName evidence="1">Uncharacterized protein</fullName>
    </submittedName>
</protein>
<reference evidence="1" key="1">
    <citation type="submission" date="2021-05" db="EMBL/GenBank/DDBJ databases">
        <authorList>
            <person name="Alioto T."/>
            <person name="Alioto T."/>
            <person name="Gomez Garrido J."/>
        </authorList>
    </citation>
    <scope>NUCLEOTIDE SEQUENCE</scope>
</reference>
<evidence type="ECO:0000313" key="1">
    <source>
        <dbReference type="EMBL" id="CAG6753406.1"/>
    </source>
</evidence>
<proteinExistence type="predicted"/>
<dbReference type="AlphaFoldDB" id="A0A8D8ZUS8"/>
<sequence>MNIGVECRDRLNLTSDWSQRIERKESMNHYLDLWIRADNLDIWISLYIWTREWLLTTSPICGFEALDFGRAGNPARPSLHAATFVFAQVHLSCLMAKWIRRV</sequence>
<dbReference type="EMBL" id="HBUF01536137">
    <property type="protein sequence ID" value="CAG6753406.1"/>
    <property type="molecule type" value="Transcribed_RNA"/>
</dbReference>
<organism evidence="1">
    <name type="scientific">Cacopsylla melanoneura</name>
    <dbReference type="NCBI Taxonomy" id="428564"/>
    <lineage>
        <taxon>Eukaryota</taxon>
        <taxon>Metazoa</taxon>
        <taxon>Ecdysozoa</taxon>
        <taxon>Arthropoda</taxon>
        <taxon>Hexapoda</taxon>
        <taxon>Insecta</taxon>
        <taxon>Pterygota</taxon>
        <taxon>Neoptera</taxon>
        <taxon>Paraneoptera</taxon>
        <taxon>Hemiptera</taxon>
        <taxon>Sternorrhyncha</taxon>
        <taxon>Psylloidea</taxon>
        <taxon>Psyllidae</taxon>
        <taxon>Psyllinae</taxon>
        <taxon>Cacopsylla</taxon>
    </lineage>
</organism>